<accession>A0A841HZG8</accession>
<dbReference type="InterPro" id="IPR036163">
    <property type="entry name" value="HMA_dom_sf"/>
</dbReference>
<proteinExistence type="predicted"/>
<feature type="domain" description="HMA" evidence="2">
    <location>
        <begin position="1"/>
        <end position="64"/>
    </location>
</feature>
<dbReference type="PROSITE" id="PS50846">
    <property type="entry name" value="HMA_2"/>
    <property type="match status" value="1"/>
</dbReference>
<gene>
    <name evidence="3" type="ORF">HNR42_001487</name>
</gene>
<dbReference type="RefSeq" id="WP_183986096.1">
    <property type="nucleotide sequence ID" value="NZ_JACHHG010000004.1"/>
</dbReference>
<reference evidence="3 4" key="1">
    <citation type="submission" date="2020-08" db="EMBL/GenBank/DDBJ databases">
        <title>Genomic Encyclopedia of Type Strains, Phase IV (KMG-IV): sequencing the most valuable type-strain genomes for metagenomic binning, comparative biology and taxonomic classification.</title>
        <authorList>
            <person name="Goeker M."/>
        </authorList>
    </citation>
    <scope>NUCLEOTIDE SEQUENCE [LARGE SCALE GENOMIC DNA]</scope>
    <source>
        <strain evidence="3 4">DSM 21458</strain>
    </source>
</reference>
<dbReference type="Gene3D" id="3.30.70.100">
    <property type="match status" value="1"/>
</dbReference>
<dbReference type="Pfam" id="PF00403">
    <property type="entry name" value="HMA"/>
    <property type="match status" value="1"/>
</dbReference>
<dbReference type="EMBL" id="JACHHG010000004">
    <property type="protein sequence ID" value="MBB6098064.1"/>
    <property type="molecule type" value="Genomic_DNA"/>
</dbReference>
<dbReference type="FunFam" id="3.30.70.100:FF:000001">
    <property type="entry name" value="ATPase copper transporting beta"/>
    <property type="match status" value="1"/>
</dbReference>
<sequence>MSVALRISGMTCNHCQSAVQRALEAVPGVEKAEVNLQDGLATVHGSPDPAQLVEAVQEEGYGAEVAAI</sequence>
<dbReference type="PROSITE" id="PS01047">
    <property type="entry name" value="HMA_1"/>
    <property type="match status" value="1"/>
</dbReference>
<name>A0A841HZG8_9DEIO</name>
<evidence type="ECO:0000259" key="2">
    <source>
        <dbReference type="PROSITE" id="PS50846"/>
    </source>
</evidence>
<dbReference type="Proteomes" id="UP000569951">
    <property type="component" value="Unassembled WGS sequence"/>
</dbReference>
<evidence type="ECO:0000256" key="1">
    <source>
        <dbReference type="ARBA" id="ARBA00022723"/>
    </source>
</evidence>
<organism evidence="3 4">
    <name type="scientific">Deinobacterium chartae</name>
    <dbReference type="NCBI Taxonomy" id="521158"/>
    <lineage>
        <taxon>Bacteria</taxon>
        <taxon>Thermotogati</taxon>
        <taxon>Deinococcota</taxon>
        <taxon>Deinococci</taxon>
        <taxon>Deinococcales</taxon>
        <taxon>Deinococcaceae</taxon>
        <taxon>Deinobacterium</taxon>
    </lineage>
</organism>
<dbReference type="AlphaFoldDB" id="A0A841HZG8"/>
<dbReference type="InterPro" id="IPR006121">
    <property type="entry name" value="HMA_dom"/>
</dbReference>
<dbReference type="InterPro" id="IPR017969">
    <property type="entry name" value="Heavy-metal-associated_CS"/>
</dbReference>
<keyword evidence="4" id="KW-1185">Reference proteome</keyword>
<evidence type="ECO:0000313" key="3">
    <source>
        <dbReference type="EMBL" id="MBB6098064.1"/>
    </source>
</evidence>
<dbReference type="CDD" id="cd00371">
    <property type="entry name" value="HMA"/>
    <property type="match status" value="1"/>
</dbReference>
<dbReference type="GO" id="GO:0046872">
    <property type="term" value="F:metal ion binding"/>
    <property type="evidence" value="ECO:0007669"/>
    <property type="project" value="UniProtKB-KW"/>
</dbReference>
<keyword evidence="1" id="KW-0479">Metal-binding</keyword>
<protein>
    <submittedName>
        <fullName evidence="3">Copper chaperone</fullName>
    </submittedName>
</protein>
<evidence type="ECO:0000313" key="4">
    <source>
        <dbReference type="Proteomes" id="UP000569951"/>
    </source>
</evidence>
<comment type="caution">
    <text evidence="3">The sequence shown here is derived from an EMBL/GenBank/DDBJ whole genome shotgun (WGS) entry which is preliminary data.</text>
</comment>
<dbReference type="SUPFAM" id="SSF55008">
    <property type="entry name" value="HMA, heavy metal-associated domain"/>
    <property type="match status" value="1"/>
</dbReference>